<evidence type="ECO:0000313" key="1">
    <source>
        <dbReference type="EMBL" id="CAG8557615.1"/>
    </source>
</evidence>
<organism evidence="1 2">
    <name type="scientific">Cetraspora pellucida</name>
    <dbReference type="NCBI Taxonomy" id="1433469"/>
    <lineage>
        <taxon>Eukaryota</taxon>
        <taxon>Fungi</taxon>
        <taxon>Fungi incertae sedis</taxon>
        <taxon>Mucoromycota</taxon>
        <taxon>Glomeromycotina</taxon>
        <taxon>Glomeromycetes</taxon>
        <taxon>Diversisporales</taxon>
        <taxon>Gigasporaceae</taxon>
        <taxon>Cetraspora</taxon>
    </lineage>
</organism>
<protein>
    <submittedName>
        <fullName evidence="1">10027_t:CDS:1</fullName>
    </submittedName>
</protein>
<name>A0A9N9B8U0_9GLOM</name>
<comment type="caution">
    <text evidence="1">The sequence shown here is derived from an EMBL/GenBank/DDBJ whole genome shotgun (WGS) entry which is preliminary data.</text>
</comment>
<proteinExistence type="predicted"/>
<gene>
    <name evidence="1" type="ORF">CPELLU_LOCUS5050</name>
</gene>
<dbReference type="EMBL" id="CAJVQA010002797">
    <property type="protein sequence ID" value="CAG8557615.1"/>
    <property type="molecule type" value="Genomic_DNA"/>
</dbReference>
<sequence length="238" mass="28617">MRNNDRASDLIYLIDIHSLQYLSQKLNLELRNLVILIVIDKKNRRLPKPFNNCPGYNLKYVESYINKYCGINNYQQFFDELFETERRYDILSVIKPYETPIQWAIWVRVPLQELVSERKRSDYHTHALFLAFGKVNDEKPKKIYANAIYRYIERLEPADLMKQHWDYSYSKAKTRDGLLSLLNNNTLKEEKFLGLIPHKVKNPISLDQIKMCLNKEYGEYIKKYNRLPYIAEFEISRY</sequence>
<dbReference type="OrthoDB" id="2303151at2759"/>
<dbReference type="AlphaFoldDB" id="A0A9N9B8U0"/>
<dbReference type="Proteomes" id="UP000789759">
    <property type="component" value="Unassembled WGS sequence"/>
</dbReference>
<reference evidence="1" key="1">
    <citation type="submission" date="2021-06" db="EMBL/GenBank/DDBJ databases">
        <authorList>
            <person name="Kallberg Y."/>
            <person name="Tangrot J."/>
            <person name="Rosling A."/>
        </authorList>
    </citation>
    <scope>NUCLEOTIDE SEQUENCE</scope>
    <source>
        <strain evidence="1">FL966</strain>
    </source>
</reference>
<evidence type="ECO:0000313" key="2">
    <source>
        <dbReference type="Proteomes" id="UP000789759"/>
    </source>
</evidence>
<keyword evidence="2" id="KW-1185">Reference proteome</keyword>
<accession>A0A9N9B8U0</accession>